<dbReference type="PROSITE" id="PS50929">
    <property type="entry name" value="ABC_TM1F"/>
    <property type="match status" value="1"/>
</dbReference>
<keyword evidence="7" id="KW-0547">Nucleotide-binding</keyword>
<evidence type="ECO:0000256" key="5">
    <source>
        <dbReference type="SAM" id="Phobius"/>
    </source>
</evidence>
<keyword evidence="4 5" id="KW-0472">Membrane</keyword>
<dbReference type="CDD" id="cd18549">
    <property type="entry name" value="ABC_6TM_YwjA_like"/>
    <property type="match status" value="1"/>
</dbReference>
<feature type="transmembrane region" description="Helical" evidence="5">
    <location>
        <begin position="141"/>
        <end position="174"/>
    </location>
</feature>
<feature type="transmembrane region" description="Helical" evidence="5">
    <location>
        <begin position="17"/>
        <end position="35"/>
    </location>
</feature>
<comment type="subcellular location">
    <subcellularLocation>
        <location evidence="1">Cell membrane</location>
        <topology evidence="1">Multi-pass membrane protein</topology>
    </subcellularLocation>
</comment>
<name>A0A9D1MG54_9FIRM</name>
<dbReference type="GO" id="GO:0005524">
    <property type="term" value="F:ATP binding"/>
    <property type="evidence" value="ECO:0007669"/>
    <property type="project" value="UniProtKB-KW"/>
</dbReference>
<dbReference type="InterPro" id="IPR039421">
    <property type="entry name" value="Type_1_exporter"/>
</dbReference>
<protein>
    <submittedName>
        <fullName evidence="7">ABC transporter ATP-binding protein</fullName>
    </submittedName>
</protein>
<keyword evidence="3 5" id="KW-1133">Transmembrane helix</keyword>
<organism evidence="7 8">
    <name type="scientific">Candidatus Scatosoma pullistercoris</name>
    <dbReference type="NCBI Taxonomy" id="2840934"/>
    <lineage>
        <taxon>Bacteria</taxon>
        <taxon>Bacillati</taxon>
        <taxon>Bacillota</taxon>
        <taxon>Clostridia</taxon>
        <taxon>Candidatus Scatosoma</taxon>
    </lineage>
</organism>
<dbReference type="GO" id="GO:0015421">
    <property type="term" value="F:ABC-type oligopeptide transporter activity"/>
    <property type="evidence" value="ECO:0007669"/>
    <property type="project" value="TreeGrafter"/>
</dbReference>
<comment type="caution">
    <text evidence="7">The sequence shown here is derived from an EMBL/GenBank/DDBJ whole genome shotgun (WGS) entry which is preliminary data.</text>
</comment>
<proteinExistence type="predicted"/>
<evidence type="ECO:0000256" key="1">
    <source>
        <dbReference type="ARBA" id="ARBA00004651"/>
    </source>
</evidence>
<dbReference type="GO" id="GO:0005886">
    <property type="term" value="C:plasma membrane"/>
    <property type="evidence" value="ECO:0007669"/>
    <property type="project" value="UniProtKB-SubCell"/>
</dbReference>
<evidence type="ECO:0000256" key="3">
    <source>
        <dbReference type="ARBA" id="ARBA00022989"/>
    </source>
</evidence>
<keyword evidence="7" id="KW-0067">ATP-binding</keyword>
<evidence type="ECO:0000256" key="4">
    <source>
        <dbReference type="ARBA" id="ARBA00023136"/>
    </source>
</evidence>
<feature type="domain" description="ABC transmembrane type-1" evidence="6">
    <location>
        <begin position="19"/>
        <end position="301"/>
    </location>
</feature>
<dbReference type="InterPro" id="IPR011527">
    <property type="entry name" value="ABC1_TM_dom"/>
</dbReference>
<gene>
    <name evidence="7" type="ORF">IAC57_05455</name>
</gene>
<dbReference type="AlphaFoldDB" id="A0A9D1MG54"/>
<keyword evidence="2 5" id="KW-0812">Transmembrane</keyword>
<feature type="transmembrane region" description="Helical" evidence="5">
    <location>
        <begin position="275"/>
        <end position="296"/>
    </location>
</feature>
<dbReference type="InterPro" id="IPR036640">
    <property type="entry name" value="ABC1_TM_sf"/>
</dbReference>
<dbReference type="Pfam" id="PF00664">
    <property type="entry name" value="ABC_membrane"/>
    <property type="match status" value="1"/>
</dbReference>
<feature type="non-terminal residue" evidence="7">
    <location>
        <position position="345"/>
    </location>
</feature>
<dbReference type="PANTHER" id="PTHR43394:SF1">
    <property type="entry name" value="ATP-BINDING CASSETTE SUB-FAMILY B MEMBER 10, MITOCHONDRIAL"/>
    <property type="match status" value="1"/>
</dbReference>
<dbReference type="Proteomes" id="UP000824081">
    <property type="component" value="Unassembled WGS sequence"/>
</dbReference>
<dbReference type="PANTHER" id="PTHR43394">
    <property type="entry name" value="ATP-DEPENDENT PERMEASE MDL1, MITOCHONDRIAL"/>
    <property type="match status" value="1"/>
</dbReference>
<dbReference type="SUPFAM" id="SSF90123">
    <property type="entry name" value="ABC transporter transmembrane region"/>
    <property type="match status" value="1"/>
</dbReference>
<feature type="transmembrane region" description="Helical" evidence="5">
    <location>
        <begin position="55"/>
        <end position="76"/>
    </location>
</feature>
<reference evidence="7" key="1">
    <citation type="submission" date="2020-10" db="EMBL/GenBank/DDBJ databases">
        <authorList>
            <person name="Gilroy R."/>
        </authorList>
    </citation>
    <scope>NUCLEOTIDE SEQUENCE</scope>
    <source>
        <strain evidence="7">11687</strain>
    </source>
</reference>
<dbReference type="Gene3D" id="1.20.1560.10">
    <property type="entry name" value="ABC transporter type 1, transmembrane domain"/>
    <property type="match status" value="1"/>
</dbReference>
<feature type="transmembrane region" description="Helical" evidence="5">
    <location>
        <begin position="252"/>
        <end position="269"/>
    </location>
</feature>
<evidence type="ECO:0000313" key="8">
    <source>
        <dbReference type="Proteomes" id="UP000824081"/>
    </source>
</evidence>
<sequence>MKLISRFFSYYRPHKRLFFIDLVCSFLISVCNMFYPMIARKIMNDYVPNQNLRLLIVWAIVMAAIYAVKSLLTYIVGYWGHVLGVRIQGDMRRALFRHIETQPFSFFDENKTGGIMSRIVNDLFEVSELAHHGPEDLFNSVISVVGALVMLCLINPWLALIVLVYIPFMLFFAIRARERMNTAFEESRKKIAEVNAEIESSVSGVRVTKAYNAESTETEKFDAVNARFKKARADSYRAMGMFQGGMSAFNDFLYLLALVAGGCMFYYGIISGPDFTAFILYVTMLLTPLRTLVTLFEQIQDGITGFRRFSELMDRPPEYEPAHPVEAALDGDIVFDDVTFGYKNA</sequence>
<evidence type="ECO:0000313" key="7">
    <source>
        <dbReference type="EMBL" id="HIU59534.1"/>
    </source>
</evidence>
<evidence type="ECO:0000256" key="2">
    <source>
        <dbReference type="ARBA" id="ARBA00022692"/>
    </source>
</evidence>
<reference evidence="7" key="2">
    <citation type="journal article" date="2021" name="PeerJ">
        <title>Extensive microbial diversity within the chicken gut microbiome revealed by metagenomics and culture.</title>
        <authorList>
            <person name="Gilroy R."/>
            <person name="Ravi A."/>
            <person name="Getino M."/>
            <person name="Pursley I."/>
            <person name="Horton D.L."/>
            <person name="Alikhan N.F."/>
            <person name="Baker D."/>
            <person name="Gharbi K."/>
            <person name="Hall N."/>
            <person name="Watson M."/>
            <person name="Adriaenssens E.M."/>
            <person name="Foster-Nyarko E."/>
            <person name="Jarju S."/>
            <person name="Secka A."/>
            <person name="Antonio M."/>
            <person name="Oren A."/>
            <person name="Chaudhuri R.R."/>
            <person name="La Ragione R."/>
            <person name="Hildebrand F."/>
            <person name="Pallen M.J."/>
        </authorList>
    </citation>
    <scope>NUCLEOTIDE SEQUENCE</scope>
    <source>
        <strain evidence="7">11687</strain>
    </source>
</reference>
<accession>A0A9D1MG54</accession>
<evidence type="ECO:0000259" key="6">
    <source>
        <dbReference type="PROSITE" id="PS50929"/>
    </source>
</evidence>
<dbReference type="EMBL" id="DVMZ01000143">
    <property type="protein sequence ID" value="HIU59534.1"/>
    <property type="molecule type" value="Genomic_DNA"/>
</dbReference>